<protein>
    <submittedName>
        <fullName evidence="14">Antiviral helicase SKI2</fullName>
    </submittedName>
    <submittedName>
        <fullName evidence="13">CYFA0S11e03994g1_1</fullName>
    </submittedName>
</protein>
<reference evidence="14" key="3">
    <citation type="submission" date="2017-01" db="EMBL/GenBank/DDBJ databases">
        <authorList>
            <person name="Mah S.A."/>
            <person name="Swanson W.J."/>
            <person name="Moy G.W."/>
            <person name="Vacquier V.D."/>
        </authorList>
    </citation>
    <scope>NUCLEOTIDE SEQUENCE [LARGE SCALE GENOMIC DNA]</scope>
    <source>
        <strain evidence="14">65</strain>
    </source>
</reference>
<dbReference type="AlphaFoldDB" id="A0A061B0H4"/>
<keyword evidence="15" id="KW-1185">Reference proteome</keyword>
<dbReference type="OMA" id="DHVNIIM"/>
<reference evidence="13" key="1">
    <citation type="journal article" date="2014" name="Genome Announc.">
        <title>Genome sequence of the yeast Cyberlindnera fabianii (Hansenula fabianii).</title>
        <authorList>
            <person name="Freel K.C."/>
            <person name="Sarilar V."/>
            <person name="Neuveglise C."/>
            <person name="Devillers H."/>
            <person name="Friedrich A."/>
            <person name="Schacherer J."/>
        </authorList>
    </citation>
    <scope>NUCLEOTIDE SEQUENCE</scope>
    <source>
        <strain evidence="13">YJS4271</strain>
    </source>
</reference>
<dbReference type="InterPro" id="IPR048392">
    <property type="entry name" value="MTR4-like_stalk"/>
</dbReference>
<dbReference type="OrthoDB" id="64767at2759"/>
<comment type="similarity">
    <text evidence="2">Belongs to the helicase family. SKI2 subfamily.</text>
</comment>
<dbReference type="Gene3D" id="1.10.3380.30">
    <property type="match status" value="2"/>
</dbReference>
<dbReference type="GO" id="GO:0016787">
    <property type="term" value="F:hydrolase activity"/>
    <property type="evidence" value="ECO:0007669"/>
    <property type="project" value="UniProtKB-KW"/>
</dbReference>
<keyword evidence="7" id="KW-0067">ATP-binding</keyword>
<dbReference type="PANTHER" id="PTHR12131">
    <property type="entry name" value="ATP-DEPENDENT RNA AND DNA HELICASE"/>
    <property type="match status" value="1"/>
</dbReference>
<dbReference type="PIRSF" id="PIRSF005198">
    <property type="entry name" value="Antiviral_helicase_SKI2"/>
    <property type="match status" value="1"/>
</dbReference>
<feature type="coiled-coil region" evidence="9">
    <location>
        <begin position="974"/>
        <end position="1001"/>
    </location>
</feature>
<dbReference type="SUPFAM" id="SSF52540">
    <property type="entry name" value="P-loop containing nucleoside triphosphate hydrolases"/>
    <property type="match status" value="1"/>
</dbReference>
<evidence type="ECO:0000313" key="15">
    <source>
        <dbReference type="Proteomes" id="UP000189513"/>
    </source>
</evidence>
<dbReference type="SMART" id="SM00487">
    <property type="entry name" value="DEXDc"/>
    <property type="match status" value="1"/>
</dbReference>
<evidence type="ECO:0000256" key="3">
    <source>
        <dbReference type="ARBA" id="ARBA00022490"/>
    </source>
</evidence>
<dbReference type="InterPro" id="IPR012961">
    <property type="entry name" value="Ski2/MTR4_C"/>
</dbReference>
<dbReference type="STRING" id="36022.A0A061B0H4"/>
<dbReference type="InterPro" id="IPR001650">
    <property type="entry name" value="Helicase_C-like"/>
</dbReference>
<dbReference type="GO" id="GO:0055087">
    <property type="term" value="C:Ski complex"/>
    <property type="evidence" value="ECO:0007669"/>
    <property type="project" value="TreeGrafter"/>
</dbReference>
<evidence type="ECO:0000256" key="4">
    <source>
        <dbReference type="ARBA" id="ARBA00022741"/>
    </source>
</evidence>
<dbReference type="InterPro" id="IPR050699">
    <property type="entry name" value="RNA-DNA_Helicase"/>
</dbReference>
<gene>
    <name evidence="14" type="ORF">BON22_2982</name>
    <name evidence="13" type="ORF">CYFA0S_11e03994g</name>
</gene>
<dbReference type="FunFam" id="3.40.50.300:FF:000987">
    <property type="entry name" value="DEAD/DEAH box RNA helicase"/>
    <property type="match status" value="1"/>
</dbReference>
<accession>A0A061B0H4</accession>
<dbReference type="InterPro" id="IPR014001">
    <property type="entry name" value="Helicase_ATP-bd"/>
</dbReference>
<evidence type="ECO:0000259" key="12">
    <source>
        <dbReference type="PROSITE" id="PS51194"/>
    </source>
</evidence>
<dbReference type="Gene3D" id="2.30.30.1160">
    <property type="match status" value="1"/>
</dbReference>
<dbReference type="Proteomes" id="UP000189513">
    <property type="component" value="Unassembled WGS sequence"/>
</dbReference>
<dbReference type="InterPro" id="IPR040801">
    <property type="entry name" value="Ski2_N"/>
</dbReference>
<evidence type="ECO:0000256" key="9">
    <source>
        <dbReference type="SAM" id="Coils"/>
    </source>
</evidence>
<dbReference type="Pfam" id="PF08148">
    <property type="entry name" value="DSHCT"/>
    <property type="match status" value="1"/>
</dbReference>
<dbReference type="Pfam" id="PF00270">
    <property type="entry name" value="DEAD"/>
    <property type="match status" value="1"/>
</dbReference>
<evidence type="ECO:0000313" key="14">
    <source>
        <dbReference type="EMBL" id="ONH67091.1"/>
    </source>
</evidence>
<dbReference type="Pfam" id="PF21409">
    <property type="entry name" value="Ski2_beta-barrel"/>
    <property type="match status" value="1"/>
</dbReference>
<organism evidence="13">
    <name type="scientific">Cyberlindnera fabianii</name>
    <name type="common">Yeast</name>
    <name type="synonym">Hansenula fabianii</name>
    <dbReference type="NCBI Taxonomy" id="36022"/>
    <lineage>
        <taxon>Eukaryota</taxon>
        <taxon>Fungi</taxon>
        <taxon>Dikarya</taxon>
        <taxon>Ascomycota</taxon>
        <taxon>Saccharomycotina</taxon>
        <taxon>Saccharomycetes</taxon>
        <taxon>Phaffomycetales</taxon>
        <taxon>Phaffomycetaceae</taxon>
        <taxon>Cyberlindnera</taxon>
    </lineage>
</organism>
<dbReference type="Pfam" id="PF21408">
    <property type="entry name" value="MTR4-like_stalk"/>
    <property type="match status" value="1"/>
</dbReference>
<dbReference type="VEuPathDB" id="FungiDB:BON22_2982"/>
<feature type="compositionally biased region" description="Gly residues" evidence="10">
    <location>
        <begin position="566"/>
        <end position="580"/>
    </location>
</feature>
<dbReference type="GO" id="GO:0003723">
    <property type="term" value="F:RNA binding"/>
    <property type="evidence" value="ECO:0007669"/>
    <property type="project" value="UniProtKB-KW"/>
</dbReference>
<keyword evidence="4" id="KW-0547">Nucleotide-binding</keyword>
<keyword evidence="9" id="KW-0175">Coiled coil</keyword>
<dbReference type="CDD" id="cd18795">
    <property type="entry name" value="SF2_C_Ski2"/>
    <property type="match status" value="1"/>
</dbReference>
<feature type="domain" description="Helicase C-terminal" evidence="12">
    <location>
        <begin position="625"/>
        <end position="793"/>
    </location>
</feature>
<evidence type="ECO:0000259" key="11">
    <source>
        <dbReference type="PROSITE" id="PS51192"/>
    </source>
</evidence>
<keyword evidence="6 14" id="KW-0347">Helicase</keyword>
<dbReference type="SMART" id="SM01142">
    <property type="entry name" value="DSHCT"/>
    <property type="match status" value="1"/>
</dbReference>
<dbReference type="PROSITE" id="PS51192">
    <property type="entry name" value="HELICASE_ATP_BIND_1"/>
    <property type="match status" value="1"/>
</dbReference>
<dbReference type="SMART" id="SM00490">
    <property type="entry name" value="HELICc"/>
    <property type="match status" value="1"/>
</dbReference>
<dbReference type="Gene3D" id="3.40.50.300">
    <property type="entry name" value="P-loop containing nucleotide triphosphate hydrolases"/>
    <property type="match status" value="2"/>
</dbReference>
<feature type="compositionally biased region" description="Gly residues" evidence="10">
    <location>
        <begin position="539"/>
        <end position="559"/>
    </location>
</feature>
<dbReference type="GO" id="GO:0003724">
    <property type="term" value="F:RNA helicase activity"/>
    <property type="evidence" value="ECO:0007669"/>
    <property type="project" value="InterPro"/>
</dbReference>
<dbReference type="EMBL" id="MPUK01000005">
    <property type="protein sequence ID" value="ONH67091.1"/>
    <property type="molecule type" value="Genomic_DNA"/>
</dbReference>
<proteinExistence type="inferred from homology"/>
<dbReference type="GO" id="GO:0070478">
    <property type="term" value="P:nuclear-transcribed mRNA catabolic process, 3'-5' exonucleolytic nonsense-mediated decay"/>
    <property type="evidence" value="ECO:0007669"/>
    <property type="project" value="TreeGrafter"/>
</dbReference>
<feature type="domain" description="Helicase ATP-binding" evidence="11">
    <location>
        <begin position="326"/>
        <end position="484"/>
    </location>
</feature>
<keyword evidence="8" id="KW-0694">RNA-binding</keyword>
<evidence type="ECO:0000256" key="5">
    <source>
        <dbReference type="ARBA" id="ARBA00022801"/>
    </source>
</evidence>
<keyword evidence="3" id="KW-0963">Cytoplasm</keyword>
<dbReference type="InterPro" id="IPR048727">
    <property type="entry name" value="Ski2_beta-barrel"/>
</dbReference>
<dbReference type="Pfam" id="PF17911">
    <property type="entry name" value="Ski2_N"/>
    <property type="match status" value="1"/>
</dbReference>
<dbReference type="InterPro" id="IPR027417">
    <property type="entry name" value="P-loop_NTPase"/>
</dbReference>
<evidence type="ECO:0000256" key="10">
    <source>
        <dbReference type="SAM" id="MobiDB-lite"/>
    </source>
</evidence>
<reference evidence="15" key="2">
    <citation type="journal article" date="2017" name="Genome Announc.">
        <title>Genome sequences of Cyberlindnera fabianii 65, Pichia kudriavzevii 129, and Saccharomyces cerevisiae 131 isolated from fermented masau fruits in Zimbabwe.</title>
        <authorList>
            <person name="van Rijswijck I.M.H."/>
            <person name="Derks M.F.L."/>
            <person name="Abee T."/>
            <person name="de Ridder D."/>
            <person name="Smid E.J."/>
        </authorList>
    </citation>
    <scope>NUCLEOTIDE SEQUENCE [LARGE SCALE GENOMIC DNA]</scope>
    <source>
        <strain evidence="15">65</strain>
    </source>
</reference>
<keyword evidence="5" id="KW-0378">Hydrolase</keyword>
<dbReference type="Pfam" id="PF00271">
    <property type="entry name" value="Helicase_C"/>
    <property type="match status" value="1"/>
</dbReference>
<dbReference type="GO" id="GO:0005524">
    <property type="term" value="F:ATP binding"/>
    <property type="evidence" value="ECO:0007669"/>
    <property type="project" value="UniProtKB-KW"/>
</dbReference>
<name>A0A061B0H4_CYBFA</name>
<dbReference type="PANTHER" id="PTHR12131:SF1">
    <property type="entry name" value="ATP-DEPENDENT RNA HELICASE SUPV3L1, MITOCHONDRIAL-RELATED"/>
    <property type="match status" value="1"/>
</dbReference>
<evidence type="ECO:0000256" key="1">
    <source>
        <dbReference type="ARBA" id="ARBA00004496"/>
    </source>
</evidence>
<dbReference type="FunFam" id="1.10.3380.30:FF:000001">
    <property type="entry name" value="Ski2 ATP-dependent RNA helicase"/>
    <property type="match status" value="1"/>
</dbReference>
<sequence>MSLTLTVHLTLKDQLKAYAVVQMSLADVEDLSKVLQDLQLATMGDESPVDVDNVTSTLTKIEDDGDTTRDLKQRFLNPSNVLPWDLLDLVQDVPQRDLKDTYDSLVTLPQSISRSQYRFKRRGIEGKVVRYAEEVNFSDVANSNAATSISVNRAYGENSLRGTTSQLPFKPGGLQLAGSKDTTAQLHRDADGLFDVAQGLTRGLQIESIKEVDDLDELEDDQDENEREEQRIIQTLEDDAVPLDKVASSENSAPQLSFEKEIDELLPVDVNFGRAIVPQGNDLLKPKKEWAHVVDLNHKIDNFDELIPNMARKWPFTLDTFQQEAVYHLEQGDSVFVAAHTSAGKTVIAEYAIAMANRNMTKAIYTSPIKALSNQKFRDFKEDFKEVDVGLITGDVQINPEANCLIMTTEILRSMLYRGADLIRDVEFIIFDEVHYVNDIDRGVVWEEVIIMLPDHVKFILLSATVPNTYEFANWVGRTKHKDIYVISTPKRPVPLEINLWGKNKLTKAIDAERNFLDANYSAYQELYEGKKPPPAGNQAGGRGGRGGRGGAARGGGRGNQVAQRGGRGGFGGRGGGGAGQQNRFQTPKPNKNTWVELVHFLNGNNLLPAVIFVFSKKRCEEYAQTLQSVDFCNAREKSQIHMFIDKAVARLKKEDRELPQILVVRDMLSRGVAVHHGGLLPIVKETIEILFAKGLIKVLFATETFAMGLNLPTRTVVFSELRKHDGTGFRNLTPGEFTQMSGRAGRRGLDKIGTVIVMSYSEPLNKLTLKDVCLGTPTKLVSQFRLTYNMILNLLRIEALRVEEMIKHSFSENTSQTMMPEHQKKINELEDKLNNLPALEITDPFTEAELEDVFQKLIIYKETVKQMMEESMSSPVLAKKFHTGRLIVFKDAKGHSRAGFIIRQSTYASVPSFSVLCFNMGSLEREEPTGIPYLGQASKFMQTNFTKMKFSGDFHTREVPLTSIELVCRAGAKVRINEVLRNNKEEISQLEENLKILLRFQHKFQEVDWNEFATLKLHEMVKNRDELVSDITKSPCIESPNFKKYFMLMNKKYEITQQIKSLNMLLSDENLELLPDYEQRLQVLKELEFVDKNLNVMLKGRVACEINSGWELVITELVLDNFLGDFEPEEIVALLSAFVYEGRTSQDEEAKITPRMERGKQKILEITSNIIDVFVKYQVTMTSEEQDFLERKRFALVNVVYEWARGMTFKEIMELSVEAEGTIVRVITRLDEVCREVKSAAMIIGDSALHAKMTEAQEKIKRDIVFAASLYL</sequence>
<evidence type="ECO:0000256" key="6">
    <source>
        <dbReference type="ARBA" id="ARBA00022806"/>
    </source>
</evidence>
<comment type="subcellular location">
    <subcellularLocation>
        <location evidence="1">Cytoplasm</location>
    </subcellularLocation>
</comment>
<dbReference type="InterPro" id="IPR016438">
    <property type="entry name" value="SKI2-like"/>
</dbReference>
<evidence type="ECO:0000256" key="2">
    <source>
        <dbReference type="ARBA" id="ARBA00010140"/>
    </source>
</evidence>
<dbReference type="InterPro" id="IPR011545">
    <property type="entry name" value="DEAD/DEAH_box_helicase_dom"/>
</dbReference>
<dbReference type="EMBL" id="LK052896">
    <property type="protein sequence ID" value="CDR43321.1"/>
    <property type="molecule type" value="Genomic_DNA"/>
</dbReference>
<evidence type="ECO:0000256" key="7">
    <source>
        <dbReference type="ARBA" id="ARBA00022840"/>
    </source>
</evidence>
<dbReference type="FunFam" id="3.40.50.300:FF:000354">
    <property type="entry name" value="ATP-dependent RNA helicase SKI2"/>
    <property type="match status" value="1"/>
</dbReference>
<dbReference type="PROSITE" id="PS51194">
    <property type="entry name" value="HELICASE_CTER"/>
    <property type="match status" value="1"/>
</dbReference>
<evidence type="ECO:0000256" key="8">
    <source>
        <dbReference type="ARBA" id="ARBA00022884"/>
    </source>
</evidence>
<evidence type="ECO:0000313" key="13">
    <source>
        <dbReference type="EMBL" id="CDR43321.1"/>
    </source>
</evidence>
<feature type="region of interest" description="Disordered" evidence="10">
    <location>
        <begin position="528"/>
        <end position="590"/>
    </location>
</feature>